<dbReference type="InterPro" id="IPR018925">
    <property type="entry name" value="XtmA-like_N"/>
</dbReference>
<dbReference type="Proteomes" id="UP001260773">
    <property type="component" value="Unassembled WGS sequence"/>
</dbReference>
<reference evidence="3" key="1">
    <citation type="submission" date="2023-03" db="EMBL/GenBank/DDBJ databases">
        <authorList>
            <person name="Shen W."/>
            <person name="Cai J."/>
        </authorList>
    </citation>
    <scope>NUCLEOTIDE SEQUENCE</scope>
    <source>
        <strain evidence="3">P33-2</strain>
    </source>
</reference>
<dbReference type="EMBL" id="JARPWH010000069">
    <property type="protein sequence ID" value="MDT2403893.1"/>
    <property type="molecule type" value="Genomic_DNA"/>
</dbReference>
<comment type="caution">
    <text evidence="3">The sequence shown here is derived from an EMBL/GenBank/DDBJ whole genome shotgun (WGS) entry which is preliminary data.</text>
</comment>
<name>A0AAW8RXF3_ENTAV</name>
<dbReference type="Gene3D" id="1.10.10.60">
    <property type="entry name" value="Homeodomain-like"/>
    <property type="match status" value="1"/>
</dbReference>
<dbReference type="AlphaFoldDB" id="A0AAW8RXF3"/>
<protein>
    <submittedName>
        <fullName evidence="3">Phage terminase small subunit</fullName>
    </submittedName>
</protein>
<evidence type="ECO:0000259" key="2">
    <source>
        <dbReference type="Pfam" id="PF10668"/>
    </source>
</evidence>
<sequence>MARQRNPLRDEAYKLWIDSDKKKPLKDIAEELGVSASTVRKWKSEDKWDGDKKRSAPNQKERYDSMHGNQNAKGNPGGKPPPNNKNAVSHGLFANWLPDETLEIMNEVATSKPEDILWNNIMIQYTAIIRAQKIMYVYDGDLSKEVSKWSSSESGSSEEYAIQYAWDKQANFMNAQSRAMSTLANLIKQFVSIADEQDERRKKLELMNTQVDLAKAQLKQLDDGYDPSEEQTVIIDDVPIVESEVDLNGDESQDETSD</sequence>
<accession>A0AAW8RXF3</accession>
<feature type="compositionally biased region" description="Basic and acidic residues" evidence="1">
    <location>
        <begin position="42"/>
        <end position="65"/>
    </location>
</feature>
<evidence type="ECO:0000256" key="1">
    <source>
        <dbReference type="SAM" id="MobiDB-lite"/>
    </source>
</evidence>
<evidence type="ECO:0000313" key="3">
    <source>
        <dbReference type="EMBL" id="MDT2403893.1"/>
    </source>
</evidence>
<evidence type="ECO:0000313" key="4">
    <source>
        <dbReference type="Proteomes" id="UP001260773"/>
    </source>
</evidence>
<proteinExistence type="predicted"/>
<dbReference type="NCBIfam" id="NF040601">
    <property type="entry name" value="TerS_not_xtmA"/>
    <property type="match status" value="1"/>
</dbReference>
<feature type="region of interest" description="Disordered" evidence="1">
    <location>
        <begin position="40"/>
        <end position="89"/>
    </location>
</feature>
<organism evidence="3 4">
    <name type="scientific">Enterococcus avium</name>
    <name type="common">Streptococcus avium</name>
    <dbReference type="NCBI Taxonomy" id="33945"/>
    <lineage>
        <taxon>Bacteria</taxon>
        <taxon>Bacillati</taxon>
        <taxon>Bacillota</taxon>
        <taxon>Bacilli</taxon>
        <taxon>Lactobacillales</taxon>
        <taxon>Enterococcaceae</taxon>
        <taxon>Enterococcus</taxon>
    </lineage>
</organism>
<gene>
    <name evidence="3" type="primary">terS</name>
    <name evidence="3" type="ORF">P7D43_16125</name>
</gene>
<dbReference type="Pfam" id="PF10668">
    <property type="entry name" value="Phage_terminase"/>
    <property type="match status" value="1"/>
</dbReference>
<dbReference type="RefSeq" id="WP_311865562.1">
    <property type="nucleotide sequence ID" value="NZ_JARPWH010000069.1"/>
</dbReference>
<feature type="domain" description="PBSX phage terminase small subunit-like N-terminal" evidence="2">
    <location>
        <begin position="1"/>
        <end position="55"/>
    </location>
</feature>